<evidence type="ECO:0000256" key="2">
    <source>
        <dbReference type="ARBA" id="ARBA00023049"/>
    </source>
</evidence>
<dbReference type="InterPro" id="IPR050361">
    <property type="entry name" value="MPP/UQCRC_Complex"/>
</dbReference>
<protein>
    <submittedName>
        <fullName evidence="7">Peptidase M16 domain protein</fullName>
    </submittedName>
</protein>
<evidence type="ECO:0000256" key="4">
    <source>
        <dbReference type="SAM" id="SignalP"/>
    </source>
</evidence>
<dbReference type="InterPro" id="IPR011249">
    <property type="entry name" value="Metalloenz_LuxS/M16"/>
</dbReference>
<dbReference type="Proteomes" id="UP000058599">
    <property type="component" value="Chromosome"/>
</dbReference>
<dbReference type="AlphaFoldDB" id="A0AA86GJP0"/>
<feature type="domain" description="Peptidase M16 N-terminal" evidence="5">
    <location>
        <begin position="515"/>
        <end position="656"/>
    </location>
</feature>
<dbReference type="PANTHER" id="PTHR11851">
    <property type="entry name" value="METALLOPROTEASE"/>
    <property type="match status" value="1"/>
</dbReference>
<dbReference type="InterPro" id="IPR007863">
    <property type="entry name" value="Peptidase_M16_C"/>
</dbReference>
<keyword evidence="4" id="KW-0732">Signal</keyword>
<evidence type="ECO:0000259" key="5">
    <source>
        <dbReference type="Pfam" id="PF00675"/>
    </source>
</evidence>
<dbReference type="Gene3D" id="3.30.830.10">
    <property type="entry name" value="Metalloenzyme, LuxS/M16 peptidase-like"/>
    <property type="match status" value="4"/>
</dbReference>
<dbReference type="InterPro" id="IPR011765">
    <property type="entry name" value="Pept_M16_N"/>
</dbReference>
<feature type="domain" description="Peptidase M16 C-terminal" evidence="6">
    <location>
        <begin position="666"/>
        <end position="837"/>
    </location>
</feature>
<feature type="region of interest" description="Disordered" evidence="3">
    <location>
        <begin position="454"/>
        <end position="498"/>
    </location>
</feature>
<feature type="domain" description="Peptidase M16 N-terminal" evidence="5">
    <location>
        <begin position="54"/>
        <end position="194"/>
    </location>
</feature>
<sequence>MRRLIPLLLLAASPLSFTPAAAQTAAAAPALLDVPKLDFTKRVLANGATLYAIRDTGTATVSINIWYDVGQRDDPPARGGFAHLFEHLMFKTTRNLPGGVLEAVNAMGGTANASTLFDYTDYYVTAPANRLEAMMWLEGERLRNLVIDEVSFHSERDVVKEELRQRVLAQPYGRILYTLLPAFAFDGHPYARPIGGSLADLDQARLADVRAFHEAYYRPDNAVFVVSGNFDPETLDAWADRYIGSIARPQRAIPRDPAKGRPVAARTIDAYAPNVPLPALAFAWRAPAAADRDAAGIDLIEAVLTRGAASRLRRALVDEKGLASAVTSYNLPARDGYAFALVVTLAKDRDPSEAEAAFAAEIARLRDTPLDPGELAAAKNGLFGDALSARETARGRAYALGGGAVLTGDPHLVDERLATIRAITPADLQRIARRWLADASRVTLRYRDESLRPAGYAGDRAPDVTAMGPAVPPASAPSVTLASEADREPPPQPGAAVPATLPSVAERRLANGLRVVVARSSDVPLAALTLVIDGGDAADPPGEAGRGDIAAALALKGAGGRSAERIAGNIAALGGTIAASSESDATVLSVQVPAANAEAAAHILADVAIRPDFPADALNGVRSQQVAAITVAHKQPLQTALRTVPAALFSDAPYGRTPSAATLAAVTRDGLVAAQRQWWIPSNATLIVAGALSPDQGFALADRIFGGWKGEAAVPAPQPRAASAPRAPQIIAIDMPGAGQTAVVAALPAVGRGDAGWPALRVINAGLGGGFQGWLSQEIRVKRGLSYSAGSLLDVRRDATVLIAATQTKTESAIEVAGLVLDQIARLRSEPMDAARIADRATFVANGLSSQTERAAGLANYLSTLVASDASLDVLASEVSAKAPPSPEDIAATVAGHIRSDRATLILAGDSKQWIAALRERYPAVKLIDVDGKPLP</sequence>
<feature type="signal peptide" evidence="4">
    <location>
        <begin position="1"/>
        <end position="22"/>
    </location>
</feature>
<accession>A0AA86GJP0</accession>
<proteinExistence type="inferred from homology"/>
<dbReference type="Pfam" id="PF05193">
    <property type="entry name" value="Peptidase_M16_C"/>
    <property type="match status" value="2"/>
</dbReference>
<dbReference type="GO" id="GO:0046872">
    <property type="term" value="F:metal ion binding"/>
    <property type="evidence" value="ECO:0007669"/>
    <property type="project" value="InterPro"/>
</dbReference>
<dbReference type="RefSeq" id="WP_067181417.1">
    <property type="nucleotide sequence ID" value="NZ_CP012199.1"/>
</dbReference>
<evidence type="ECO:0000259" key="6">
    <source>
        <dbReference type="Pfam" id="PF05193"/>
    </source>
</evidence>
<dbReference type="EMBL" id="CP012199">
    <property type="protein sequence ID" value="AMG73505.1"/>
    <property type="molecule type" value="Genomic_DNA"/>
</dbReference>
<dbReference type="SUPFAM" id="SSF63411">
    <property type="entry name" value="LuxS/MPP-like metallohydrolase"/>
    <property type="match status" value="4"/>
</dbReference>
<keyword evidence="2" id="KW-0378">Hydrolase</keyword>
<keyword evidence="8" id="KW-1185">Reference proteome</keyword>
<keyword evidence="2" id="KW-0645">Protease</keyword>
<feature type="chain" id="PRO_5041722569" evidence="4">
    <location>
        <begin position="23"/>
        <end position="936"/>
    </location>
</feature>
<dbReference type="KEGG" id="sgi:SGRAN_1112"/>
<evidence type="ECO:0000313" key="7">
    <source>
        <dbReference type="EMBL" id="AMG73505.1"/>
    </source>
</evidence>
<comment type="similarity">
    <text evidence="1">Belongs to the peptidase M16 family.</text>
</comment>
<feature type="domain" description="Peptidase M16 C-terminal" evidence="6">
    <location>
        <begin position="206"/>
        <end position="382"/>
    </location>
</feature>
<keyword evidence="2" id="KW-0482">Metalloprotease</keyword>
<evidence type="ECO:0000313" key="8">
    <source>
        <dbReference type="Proteomes" id="UP000058599"/>
    </source>
</evidence>
<name>A0AA86GJP0_9SPHN</name>
<evidence type="ECO:0000256" key="3">
    <source>
        <dbReference type="SAM" id="MobiDB-lite"/>
    </source>
</evidence>
<organism evidence="7 8">
    <name type="scientific">Sphingopyxis granuli</name>
    <dbReference type="NCBI Taxonomy" id="267128"/>
    <lineage>
        <taxon>Bacteria</taxon>
        <taxon>Pseudomonadati</taxon>
        <taxon>Pseudomonadota</taxon>
        <taxon>Alphaproteobacteria</taxon>
        <taxon>Sphingomonadales</taxon>
        <taxon>Sphingomonadaceae</taxon>
        <taxon>Sphingopyxis</taxon>
    </lineage>
</organism>
<dbReference type="Pfam" id="PF00675">
    <property type="entry name" value="Peptidase_M16"/>
    <property type="match status" value="2"/>
</dbReference>
<evidence type="ECO:0000256" key="1">
    <source>
        <dbReference type="ARBA" id="ARBA00007261"/>
    </source>
</evidence>
<dbReference type="PANTHER" id="PTHR11851:SF49">
    <property type="entry name" value="MITOCHONDRIAL-PROCESSING PEPTIDASE SUBUNIT ALPHA"/>
    <property type="match status" value="1"/>
</dbReference>
<gene>
    <name evidence="7" type="ORF">SGRAN_1112</name>
</gene>
<reference evidence="7 8" key="1">
    <citation type="journal article" date="2016" name="BMC Genomics">
        <title>Genomic analysis of the nitrate-respiring Sphingopyxis granuli (formerly Sphingomonas macrogoltabida) strain TFA.</title>
        <authorList>
            <person name="Garcia-Romero I."/>
            <person name="Perez-Pulido A.J."/>
            <person name="Gonzalez-Flores Y.E."/>
            <person name="Reyes-Ramirez F."/>
            <person name="Santero E."/>
            <person name="Floriano B."/>
        </authorList>
    </citation>
    <scope>NUCLEOTIDE SEQUENCE [LARGE SCALE GENOMIC DNA]</scope>
    <source>
        <strain evidence="7 8">TFA</strain>
    </source>
</reference>